<comment type="caution">
    <text evidence="5">The sequence shown here is derived from an EMBL/GenBank/DDBJ whole genome shotgun (WGS) entry which is preliminary data.</text>
</comment>
<dbReference type="Pfam" id="PF01381">
    <property type="entry name" value="HTH_3"/>
    <property type="match status" value="1"/>
</dbReference>
<dbReference type="Proteomes" id="UP000296159">
    <property type="component" value="Unassembled WGS sequence"/>
</dbReference>
<dbReference type="GO" id="GO:0003677">
    <property type="term" value="F:DNA binding"/>
    <property type="evidence" value="ECO:0007669"/>
    <property type="project" value="UniProtKB-KW"/>
</dbReference>
<dbReference type="EMBL" id="QDKH01000017">
    <property type="protein sequence ID" value="PWC13864.1"/>
    <property type="molecule type" value="Genomic_DNA"/>
</dbReference>
<dbReference type="SMART" id="SM00530">
    <property type="entry name" value="HTH_XRE"/>
    <property type="match status" value="1"/>
</dbReference>
<dbReference type="PANTHER" id="PTHR36511">
    <property type="entry name" value="MERR FAMILY BACTERIAL REGULATORY PROTEIN"/>
    <property type="match status" value="1"/>
</dbReference>
<evidence type="ECO:0000256" key="2">
    <source>
        <dbReference type="ARBA" id="ARBA00023125"/>
    </source>
</evidence>
<dbReference type="InterPro" id="IPR001387">
    <property type="entry name" value="Cro/C1-type_HTH"/>
</dbReference>
<reference evidence="5 6" key="1">
    <citation type="submission" date="2018-04" db="EMBL/GenBank/DDBJ databases">
        <title>Brenneria corticis sp.nov.</title>
        <authorList>
            <person name="Li Y."/>
        </authorList>
    </citation>
    <scope>NUCLEOTIDE SEQUENCE [LARGE SCALE GENOMIC DNA]</scope>
    <source>
        <strain evidence="5 6">CFCC 11842</strain>
    </source>
</reference>
<dbReference type="InterPro" id="IPR052359">
    <property type="entry name" value="HTH-type_reg/antitoxin"/>
</dbReference>
<name>A0A2U1TWW2_9GAMM</name>
<dbReference type="PROSITE" id="PS50943">
    <property type="entry name" value="HTH_CROC1"/>
    <property type="match status" value="1"/>
</dbReference>
<sequence>MGANLKELQALAQELHEHGAMPDETMSRINARVRSRELRERIAKVHVMTGIQIKSMRERYGMSQSTLAYTLGMSVESVSKWERGEIQPSGPALRILNTIDAKGPEVFVL</sequence>
<evidence type="ECO:0000256" key="1">
    <source>
        <dbReference type="ARBA" id="ARBA00023015"/>
    </source>
</evidence>
<keyword evidence="3" id="KW-0804">Transcription</keyword>
<dbReference type="AlphaFoldDB" id="A0A2U1TWW2"/>
<evidence type="ECO:0000313" key="5">
    <source>
        <dbReference type="EMBL" id="PWC13864.1"/>
    </source>
</evidence>
<keyword evidence="6" id="KW-1185">Reference proteome</keyword>
<organism evidence="5 6">
    <name type="scientific">Brenneria corticis</name>
    <dbReference type="NCBI Taxonomy" id="2173106"/>
    <lineage>
        <taxon>Bacteria</taxon>
        <taxon>Pseudomonadati</taxon>
        <taxon>Pseudomonadota</taxon>
        <taxon>Gammaproteobacteria</taxon>
        <taxon>Enterobacterales</taxon>
        <taxon>Pectobacteriaceae</taxon>
        <taxon>Brenneria</taxon>
    </lineage>
</organism>
<protein>
    <submittedName>
        <fullName evidence="5">Transcriptional regulator</fullName>
    </submittedName>
</protein>
<evidence type="ECO:0000256" key="3">
    <source>
        <dbReference type="ARBA" id="ARBA00023163"/>
    </source>
</evidence>
<keyword evidence="1" id="KW-0805">Transcription regulation</keyword>
<evidence type="ECO:0000259" key="4">
    <source>
        <dbReference type="PROSITE" id="PS50943"/>
    </source>
</evidence>
<proteinExistence type="predicted"/>
<feature type="domain" description="HTH cro/C1-type" evidence="4">
    <location>
        <begin position="53"/>
        <end position="96"/>
    </location>
</feature>
<dbReference type="InterPro" id="IPR010982">
    <property type="entry name" value="Lambda_DNA-bd_dom_sf"/>
</dbReference>
<gene>
    <name evidence="5" type="ORF">DDT56_14940</name>
</gene>
<dbReference type="CDD" id="cd00093">
    <property type="entry name" value="HTH_XRE"/>
    <property type="match status" value="1"/>
</dbReference>
<accession>A0A2U1TWW2</accession>
<dbReference type="SUPFAM" id="SSF47413">
    <property type="entry name" value="lambda repressor-like DNA-binding domains"/>
    <property type="match status" value="1"/>
</dbReference>
<dbReference type="PANTHER" id="PTHR36511:SF3">
    <property type="entry name" value="ANTITOXIN HIGA-2"/>
    <property type="match status" value="1"/>
</dbReference>
<dbReference type="RefSeq" id="WP_009111543.1">
    <property type="nucleotide sequence ID" value="NZ_KZ819083.1"/>
</dbReference>
<evidence type="ECO:0000313" key="6">
    <source>
        <dbReference type="Proteomes" id="UP000296159"/>
    </source>
</evidence>
<keyword evidence="2" id="KW-0238">DNA-binding</keyword>
<dbReference type="Gene3D" id="1.10.260.40">
    <property type="entry name" value="lambda repressor-like DNA-binding domains"/>
    <property type="match status" value="1"/>
</dbReference>